<protein>
    <submittedName>
        <fullName evidence="2">Uncharacterized protein</fullName>
    </submittedName>
</protein>
<evidence type="ECO:0000313" key="2">
    <source>
        <dbReference type="EMBL" id="MPN48748.1"/>
    </source>
</evidence>
<reference evidence="2" key="1">
    <citation type="submission" date="2019-08" db="EMBL/GenBank/DDBJ databases">
        <authorList>
            <person name="Kucharzyk K."/>
            <person name="Murdoch R.W."/>
            <person name="Higgins S."/>
            <person name="Loffler F."/>
        </authorList>
    </citation>
    <scope>NUCLEOTIDE SEQUENCE</scope>
</reference>
<name>A0A645IBT0_9ZZZZ</name>
<dbReference type="EMBL" id="VSSQ01111358">
    <property type="protein sequence ID" value="MPN48748.1"/>
    <property type="molecule type" value="Genomic_DNA"/>
</dbReference>
<feature type="transmembrane region" description="Helical" evidence="1">
    <location>
        <begin position="25"/>
        <end position="52"/>
    </location>
</feature>
<proteinExistence type="predicted"/>
<keyword evidence="1" id="KW-1133">Transmembrane helix</keyword>
<gene>
    <name evidence="2" type="ORF">SDC9_196360</name>
</gene>
<comment type="caution">
    <text evidence="2">The sequence shown here is derived from an EMBL/GenBank/DDBJ whole genome shotgun (WGS) entry which is preliminary data.</text>
</comment>
<evidence type="ECO:0000256" key="1">
    <source>
        <dbReference type="SAM" id="Phobius"/>
    </source>
</evidence>
<sequence length="66" mass="7812">MIFTFKIILTKLSIIINHRQNKLKVLACLILGFLGMFYNIFEVQILSFLFWVMLTLPESKEFAIEE</sequence>
<accession>A0A645IBT0</accession>
<organism evidence="2">
    <name type="scientific">bioreactor metagenome</name>
    <dbReference type="NCBI Taxonomy" id="1076179"/>
    <lineage>
        <taxon>unclassified sequences</taxon>
        <taxon>metagenomes</taxon>
        <taxon>ecological metagenomes</taxon>
    </lineage>
</organism>
<dbReference type="AlphaFoldDB" id="A0A645IBT0"/>
<keyword evidence="1" id="KW-0812">Transmembrane</keyword>
<keyword evidence="1" id="KW-0472">Membrane</keyword>